<keyword evidence="2 4" id="KW-0378">Hydrolase</keyword>
<accession>A0A074U2U6</accession>
<evidence type="ECO:0000313" key="5">
    <source>
        <dbReference type="EMBL" id="KEP68982.1"/>
    </source>
</evidence>
<evidence type="ECO:0000256" key="3">
    <source>
        <dbReference type="ARBA" id="ARBA00023295"/>
    </source>
</evidence>
<protein>
    <submittedName>
        <fullName evidence="5">Polygalacturonase</fullName>
    </submittedName>
</protein>
<dbReference type="SMART" id="SM00710">
    <property type="entry name" value="PbH1"/>
    <property type="match status" value="3"/>
</dbReference>
<dbReference type="InterPro" id="IPR051801">
    <property type="entry name" value="GH28_Enzymes"/>
</dbReference>
<dbReference type="PANTHER" id="PTHR31339:SF9">
    <property type="entry name" value="PLASMIN AND FIBRONECTIN-BINDING PROTEIN A"/>
    <property type="match status" value="1"/>
</dbReference>
<dbReference type="AlphaFoldDB" id="A0A074U2U6"/>
<dbReference type="GO" id="GO:0004650">
    <property type="term" value="F:polygalacturonase activity"/>
    <property type="evidence" value="ECO:0007669"/>
    <property type="project" value="InterPro"/>
</dbReference>
<dbReference type="Pfam" id="PF00295">
    <property type="entry name" value="Glyco_hydro_28"/>
    <property type="match status" value="1"/>
</dbReference>
<evidence type="ECO:0000256" key="1">
    <source>
        <dbReference type="ARBA" id="ARBA00008834"/>
    </source>
</evidence>
<dbReference type="InterPro" id="IPR011050">
    <property type="entry name" value="Pectin_lyase_fold/virulence"/>
</dbReference>
<dbReference type="STRING" id="1185766.SAMN05216224_11115"/>
<dbReference type="InterPro" id="IPR006626">
    <property type="entry name" value="PbH1"/>
</dbReference>
<dbReference type="PANTHER" id="PTHR31339">
    <property type="entry name" value="PECTIN LYASE-RELATED"/>
    <property type="match status" value="1"/>
</dbReference>
<name>A0A074U2U6_9RHOB</name>
<proteinExistence type="inferred from homology"/>
<comment type="similarity">
    <text evidence="1 4">Belongs to the glycosyl hydrolase 28 family.</text>
</comment>
<keyword evidence="6" id="KW-1185">Reference proteome</keyword>
<evidence type="ECO:0000313" key="6">
    <source>
        <dbReference type="Proteomes" id="UP000027725"/>
    </source>
</evidence>
<gene>
    <name evidence="5" type="ORF">DL1_07820</name>
</gene>
<dbReference type="Gene3D" id="2.160.20.10">
    <property type="entry name" value="Single-stranded right-handed beta-helix, Pectin lyase-like"/>
    <property type="match status" value="1"/>
</dbReference>
<keyword evidence="3 4" id="KW-0326">Glycosidase</keyword>
<dbReference type="eggNOG" id="COG5434">
    <property type="taxonomic scope" value="Bacteria"/>
</dbReference>
<sequence>MVGAMERDVVRQVRIAADDAPITERVQALLDHDDAPLHLVLEPGLHRAAGLRLRSDVTLEILAGAELHFLPGYDQYAGTKVAIVAEESDRAMLCAADARNIALVGGGQIFGAGSTQYVQGEDVQMGTRRAVRYRPRVVVFDACENIRIEGLHIEDAPMWTMHFAACTRIRVHGLSVDNDRRMPNTDGIVIDGCRDVEITNSVFRTADDGIVLKTTRREDGTLTGPCEDVIIRDCVIESRSCAIKLGTESFSAFRRITCERVDIEKSNRGLGILSRDGGVVEDIRFAQITLDCHETPEGFWGSGEAVTITVIDRRPEEGPAGSVRGVVIEDVHGKMEGALCFVSARADGISDLTLRRVTLEQVRGVLGTAAKYDLRPTEADRFDRFPLGDGNAGRVGGWCYDAQGRIIGLIDYPGGMPGLYIRGVRDLKTEALSIIRPDPLPPEFNVQLVVTEEADGLV</sequence>
<dbReference type="GO" id="GO:0005975">
    <property type="term" value="P:carbohydrate metabolic process"/>
    <property type="evidence" value="ECO:0007669"/>
    <property type="project" value="InterPro"/>
</dbReference>
<reference evidence="5 6" key="1">
    <citation type="submission" date="2014-03" db="EMBL/GenBank/DDBJ databases">
        <title>The draft genome sequence of Thioclava dalianensis DLFJ1-1.</title>
        <authorList>
            <person name="Lai Q."/>
            <person name="Shao Z."/>
        </authorList>
    </citation>
    <scope>NUCLEOTIDE SEQUENCE [LARGE SCALE GENOMIC DNA]</scope>
    <source>
        <strain evidence="5 6">DLFJ1-1</strain>
    </source>
</reference>
<dbReference type="EMBL" id="JHEH01000020">
    <property type="protein sequence ID" value="KEP68982.1"/>
    <property type="molecule type" value="Genomic_DNA"/>
</dbReference>
<comment type="caution">
    <text evidence="5">The sequence shown here is derived from an EMBL/GenBank/DDBJ whole genome shotgun (WGS) entry which is preliminary data.</text>
</comment>
<evidence type="ECO:0000256" key="2">
    <source>
        <dbReference type="ARBA" id="ARBA00022801"/>
    </source>
</evidence>
<organism evidence="5 6">
    <name type="scientific">Thioclava dalianensis</name>
    <dbReference type="NCBI Taxonomy" id="1185766"/>
    <lineage>
        <taxon>Bacteria</taxon>
        <taxon>Pseudomonadati</taxon>
        <taxon>Pseudomonadota</taxon>
        <taxon>Alphaproteobacteria</taxon>
        <taxon>Rhodobacterales</taxon>
        <taxon>Paracoccaceae</taxon>
        <taxon>Thioclava</taxon>
    </lineage>
</organism>
<dbReference type="SUPFAM" id="SSF51126">
    <property type="entry name" value="Pectin lyase-like"/>
    <property type="match status" value="1"/>
</dbReference>
<dbReference type="Proteomes" id="UP000027725">
    <property type="component" value="Unassembled WGS sequence"/>
</dbReference>
<evidence type="ECO:0000256" key="4">
    <source>
        <dbReference type="RuleBase" id="RU361169"/>
    </source>
</evidence>
<dbReference type="InterPro" id="IPR000743">
    <property type="entry name" value="Glyco_hydro_28"/>
</dbReference>
<dbReference type="InterPro" id="IPR012334">
    <property type="entry name" value="Pectin_lyas_fold"/>
</dbReference>